<dbReference type="PANTHER" id="PTHR43103:SF3">
    <property type="entry name" value="ADP-L-GLYCERO-D-MANNO-HEPTOSE-6-EPIMERASE"/>
    <property type="match status" value="1"/>
</dbReference>
<dbReference type="Gene3D" id="3.90.25.10">
    <property type="entry name" value="UDP-galactose 4-epimerase, domain 1"/>
    <property type="match status" value="1"/>
</dbReference>
<keyword evidence="1" id="KW-0521">NADP</keyword>
<dbReference type="RefSeq" id="WP_117352138.1">
    <property type="nucleotide sequence ID" value="NZ_CP020083.1"/>
</dbReference>
<accession>A0ABM6M6F9</accession>
<reference evidence="4 5" key="1">
    <citation type="submission" date="2017-03" db="EMBL/GenBank/DDBJ databases">
        <title>Complete genome sequence of Blastomonas fulva degrading microcsystin LR.</title>
        <authorList>
            <person name="Lee H.-g."/>
            <person name="Jin L."/>
            <person name="oh H.-M."/>
        </authorList>
    </citation>
    <scope>NUCLEOTIDE SEQUENCE [LARGE SCALE GENOMIC DNA]</scope>
    <source>
        <strain evidence="4 5">T2</strain>
    </source>
</reference>
<dbReference type="Pfam" id="PF01370">
    <property type="entry name" value="Epimerase"/>
    <property type="match status" value="1"/>
</dbReference>
<dbReference type="GeneID" id="303485572"/>
<evidence type="ECO:0000259" key="3">
    <source>
        <dbReference type="Pfam" id="PF01370"/>
    </source>
</evidence>
<dbReference type="InterPro" id="IPR001509">
    <property type="entry name" value="Epimerase_deHydtase"/>
</dbReference>
<proteinExistence type="predicted"/>
<keyword evidence="2" id="KW-0119">Carbohydrate metabolism</keyword>
<dbReference type="EMBL" id="CP020083">
    <property type="protein sequence ID" value="ASR51468.1"/>
    <property type="molecule type" value="Genomic_DNA"/>
</dbReference>
<evidence type="ECO:0000313" key="5">
    <source>
        <dbReference type="Proteomes" id="UP000258016"/>
    </source>
</evidence>
<dbReference type="InterPro" id="IPR036291">
    <property type="entry name" value="NAD(P)-bd_dom_sf"/>
</dbReference>
<evidence type="ECO:0000313" key="4">
    <source>
        <dbReference type="EMBL" id="ASR51468.1"/>
    </source>
</evidence>
<dbReference type="PANTHER" id="PTHR43103">
    <property type="entry name" value="NUCLEOSIDE-DIPHOSPHATE-SUGAR EPIMERASE"/>
    <property type="match status" value="1"/>
</dbReference>
<protein>
    <recommendedName>
        <fullName evidence="3">NAD-dependent epimerase/dehydratase domain-containing protein</fullName>
    </recommendedName>
</protein>
<dbReference type="SUPFAM" id="SSF51735">
    <property type="entry name" value="NAD(P)-binding Rossmann-fold domains"/>
    <property type="match status" value="1"/>
</dbReference>
<dbReference type="Gene3D" id="3.40.50.720">
    <property type="entry name" value="NAD(P)-binding Rossmann-like Domain"/>
    <property type="match status" value="1"/>
</dbReference>
<sequence>MAADPSSQVLVTGAGGFVGQALVRALAQHCRVTATDRSGLEFADLVGVTAVPGDLDDPALLAALTAAPFDAIVHLATVPGGAAEADPAPAARVNVAASMALIDAAAAHGNRPRVLFASSIAVFGDPLPAYVDDATAARPMLRYGAHKAMIEEWIATMTRRGAIRGLSLRLPGIVARPLGPSGMKSAFLSNLFHALKAGEPISLPVSTGASCWLLSLRGLIAQLCQALDLPADPADARLNLPAQRVILRDLVAEVARQTGHDPALMDYEPDPAIEAAFGRQPPLATPRADALGLRHDGSLGALVAQALADL</sequence>
<keyword evidence="5" id="KW-1185">Reference proteome</keyword>
<evidence type="ECO:0000256" key="2">
    <source>
        <dbReference type="ARBA" id="ARBA00023277"/>
    </source>
</evidence>
<evidence type="ECO:0000256" key="1">
    <source>
        <dbReference type="ARBA" id="ARBA00022857"/>
    </source>
</evidence>
<name>A0ABM6M6F9_9SPHN</name>
<organism evidence="4 5">
    <name type="scientific">Blastomonas fulva</name>
    <dbReference type="NCBI Taxonomy" id="1550728"/>
    <lineage>
        <taxon>Bacteria</taxon>
        <taxon>Pseudomonadati</taxon>
        <taxon>Pseudomonadota</taxon>
        <taxon>Alphaproteobacteria</taxon>
        <taxon>Sphingomonadales</taxon>
        <taxon>Sphingomonadaceae</taxon>
        <taxon>Blastomonas</taxon>
    </lineage>
</organism>
<dbReference type="Proteomes" id="UP000258016">
    <property type="component" value="Chromosome"/>
</dbReference>
<gene>
    <name evidence="4" type="ORF">B5J99_08325</name>
</gene>
<feature type="domain" description="NAD-dependent epimerase/dehydratase" evidence="3">
    <location>
        <begin position="9"/>
        <end position="203"/>
    </location>
</feature>